<keyword evidence="11" id="KW-0472">Membrane</keyword>
<proteinExistence type="inferred from homology"/>
<keyword evidence="6 13" id="KW-0479">Metal-binding</keyword>
<comment type="cofactor">
    <cofactor evidence="13">
        <name>Mn(2+)</name>
        <dbReference type="ChEBI" id="CHEBI:29035"/>
    </cofactor>
    <cofactor evidence="13">
        <name>Co(2+)</name>
        <dbReference type="ChEBI" id="CHEBI:48828"/>
    </cofactor>
    <text evidence="13">Divalent metal cations. Mn(2+) or Co(2+).</text>
</comment>
<dbReference type="Gene3D" id="3.10.100.10">
    <property type="entry name" value="Mannose-Binding Protein A, subunit A"/>
    <property type="match status" value="1"/>
</dbReference>
<dbReference type="CDD" id="cd00037">
    <property type="entry name" value="CLECT"/>
    <property type="match status" value="1"/>
</dbReference>
<keyword evidence="8 13" id="KW-0378">Hydrolase</keyword>
<dbReference type="InterPro" id="IPR029058">
    <property type="entry name" value="AB_hydrolase_fold"/>
</dbReference>
<evidence type="ECO:0000256" key="1">
    <source>
        <dbReference type="ARBA" id="ARBA00001941"/>
    </source>
</evidence>
<evidence type="ECO:0000256" key="12">
    <source>
        <dbReference type="ARBA" id="ARBA00023180"/>
    </source>
</evidence>
<organism evidence="15 16">
    <name type="scientific">Acrobeloides nanus</name>
    <dbReference type="NCBI Taxonomy" id="290746"/>
    <lineage>
        <taxon>Eukaryota</taxon>
        <taxon>Metazoa</taxon>
        <taxon>Ecdysozoa</taxon>
        <taxon>Nematoda</taxon>
        <taxon>Chromadorea</taxon>
        <taxon>Rhabditida</taxon>
        <taxon>Tylenchina</taxon>
        <taxon>Cephalobomorpha</taxon>
        <taxon>Cephaloboidea</taxon>
        <taxon>Cephalobidae</taxon>
        <taxon>Acrobeloides</taxon>
    </lineage>
</organism>
<evidence type="ECO:0000259" key="14">
    <source>
        <dbReference type="PROSITE" id="PS50041"/>
    </source>
</evidence>
<evidence type="ECO:0000256" key="8">
    <source>
        <dbReference type="ARBA" id="ARBA00022801"/>
    </source>
</evidence>
<evidence type="ECO:0000256" key="7">
    <source>
        <dbReference type="ARBA" id="ARBA00022729"/>
    </source>
</evidence>
<evidence type="ECO:0000256" key="9">
    <source>
        <dbReference type="ARBA" id="ARBA00022989"/>
    </source>
</evidence>
<evidence type="ECO:0000256" key="11">
    <source>
        <dbReference type="ARBA" id="ARBA00023136"/>
    </source>
</evidence>
<dbReference type="SMART" id="SM00034">
    <property type="entry name" value="CLECT"/>
    <property type="match status" value="1"/>
</dbReference>
<evidence type="ECO:0000256" key="3">
    <source>
        <dbReference type="ARBA" id="ARBA00008261"/>
    </source>
</evidence>
<evidence type="ECO:0000256" key="6">
    <source>
        <dbReference type="ARBA" id="ARBA00022723"/>
    </source>
</evidence>
<dbReference type="GO" id="GO:0016055">
    <property type="term" value="P:Wnt signaling pathway"/>
    <property type="evidence" value="ECO:0007669"/>
    <property type="project" value="UniProtKB-KW"/>
</dbReference>
<comment type="similarity">
    <text evidence="3 13">Belongs to the TIKI family.</text>
</comment>
<dbReference type="InterPro" id="IPR040230">
    <property type="entry name" value="TIKI1/2-like"/>
</dbReference>
<keyword evidence="9" id="KW-1133">Transmembrane helix</keyword>
<keyword evidence="13" id="KW-0879">Wnt signaling pathway</keyword>
<evidence type="ECO:0000256" key="4">
    <source>
        <dbReference type="ARBA" id="ARBA00022670"/>
    </source>
</evidence>
<evidence type="ECO:0000313" key="16">
    <source>
        <dbReference type="WBParaSite" id="ACRNAN_scaffold7935.g26813.t1"/>
    </source>
</evidence>
<dbReference type="InterPro" id="IPR016187">
    <property type="entry name" value="CTDL_fold"/>
</dbReference>
<protein>
    <recommendedName>
        <fullName evidence="13">Metalloprotease TIKI homolog</fullName>
        <ecNumber evidence="13">3.4.-.-</ecNumber>
    </recommendedName>
</protein>
<evidence type="ECO:0000313" key="15">
    <source>
        <dbReference type="Proteomes" id="UP000887540"/>
    </source>
</evidence>
<reference evidence="16" key="1">
    <citation type="submission" date="2022-11" db="UniProtKB">
        <authorList>
            <consortium name="WormBaseParasite"/>
        </authorList>
    </citation>
    <scope>IDENTIFICATION</scope>
</reference>
<dbReference type="InterPro" id="IPR001304">
    <property type="entry name" value="C-type_lectin-like"/>
</dbReference>
<dbReference type="PANTHER" id="PTHR31120">
    <property type="entry name" value="METALLOPROTEASE TIKI"/>
    <property type="match status" value="1"/>
</dbReference>
<keyword evidence="4 13" id="KW-0645">Protease</keyword>
<dbReference type="Pfam" id="PF01963">
    <property type="entry name" value="TraB_PrgY_gumN"/>
    <property type="match status" value="1"/>
</dbReference>
<dbReference type="EC" id="3.4.-.-" evidence="13"/>
<keyword evidence="5" id="KW-0812">Transmembrane</keyword>
<keyword evidence="7 13" id="KW-0732">Signal</keyword>
<comment type="function">
    <text evidence="13">Metalloprotease that acts as a negative regulator of the Wnt signaling pathway.</text>
</comment>
<evidence type="ECO:0000256" key="13">
    <source>
        <dbReference type="RuleBase" id="RU369069"/>
    </source>
</evidence>
<comment type="subcellular location">
    <subcellularLocation>
        <location evidence="13">Cell membrane</location>
        <topology evidence="13">Single-pass type I membrane protein</topology>
    </subcellularLocation>
    <subcellularLocation>
        <location evidence="2">Membrane</location>
        <topology evidence="2">Single-pass type I membrane protein</topology>
    </subcellularLocation>
</comment>
<dbReference type="GO" id="GO:0004222">
    <property type="term" value="F:metalloendopeptidase activity"/>
    <property type="evidence" value="ECO:0007669"/>
    <property type="project" value="UniProtKB-UniRule"/>
</dbReference>
<dbReference type="InterPro" id="IPR016186">
    <property type="entry name" value="C-type_lectin-like/link_sf"/>
</dbReference>
<keyword evidence="15" id="KW-1185">Reference proteome</keyword>
<dbReference type="SUPFAM" id="SSF56436">
    <property type="entry name" value="C-type lectin-like"/>
    <property type="match status" value="1"/>
</dbReference>
<feature type="domain" description="C-type lectin" evidence="14">
    <location>
        <begin position="109"/>
        <end position="225"/>
    </location>
</feature>
<dbReference type="Gene3D" id="3.40.50.1820">
    <property type="entry name" value="alpha/beta hydrolase"/>
    <property type="match status" value="1"/>
</dbReference>
<keyword evidence="10 13" id="KW-0482">Metalloprotease</keyword>
<evidence type="ECO:0000256" key="5">
    <source>
        <dbReference type="ARBA" id="ARBA00022692"/>
    </source>
</evidence>
<keyword evidence="13" id="KW-1003">Cell membrane</keyword>
<dbReference type="PANTHER" id="PTHR31120:SF6">
    <property type="entry name" value="METALLOPROTEASE TIKI HOMOLOG"/>
    <property type="match status" value="1"/>
</dbReference>
<evidence type="ECO:0000256" key="2">
    <source>
        <dbReference type="ARBA" id="ARBA00004479"/>
    </source>
</evidence>
<keyword evidence="12" id="KW-0325">Glycoprotein</keyword>
<dbReference type="Proteomes" id="UP000887540">
    <property type="component" value="Unplaced"/>
</dbReference>
<dbReference type="GO" id="GO:0046872">
    <property type="term" value="F:metal ion binding"/>
    <property type="evidence" value="ECO:0007669"/>
    <property type="project" value="UniProtKB-UniRule"/>
</dbReference>
<comment type="cofactor">
    <cofactor evidence="1">
        <name>Co(2+)</name>
        <dbReference type="ChEBI" id="CHEBI:48828"/>
    </cofactor>
</comment>
<evidence type="ECO:0000256" key="10">
    <source>
        <dbReference type="ARBA" id="ARBA00023049"/>
    </source>
</evidence>
<dbReference type="GO" id="GO:0006508">
    <property type="term" value="P:proteolysis"/>
    <property type="evidence" value="ECO:0007669"/>
    <property type="project" value="UniProtKB-KW"/>
</dbReference>
<dbReference type="CDD" id="cd14789">
    <property type="entry name" value="Tiki"/>
    <property type="match status" value="1"/>
</dbReference>
<dbReference type="WBParaSite" id="ACRNAN_scaffold7935.g26813.t1">
    <property type="protein sequence ID" value="ACRNAN_scaffold7935.g26813.t1"/>
    <property type="gene ID" value="ACRNAN_scaffold7935.g26813"/>
</dbReference>
<dbReference type="InterPro" id="IPR002816">
    <property type="entry name" value="TraB/PrgY/GumN_fam"/>
</dbReference>
<name>A0A914EHK7_9BILA</name>
<dbReference type="PROSITE" id="PS50041">
    <property type="entry name" value="C_TYPE_LECTIN_2"/>
    <property type="match status" value="1"/>
</dbReference>
<dbReference type="Pfam" id="PF00059">
    <property type="entry name" value="Lectin_C"/>
    <property type="match status" value="1"/>
</dbReference>
<dbReference type="AlphaFoldDB" id="A0A914EHK7"/>
<sequence length="526" mass="60163">MIGWTENNTNQTDLQIADFFGEAWTNFAKYGKPSLNDTWKASTSTELTTMEYMDINPNSEMKSGYRTLDRVQMNRVLPIFLGTLPPIIPDYNNGSALGCPTGWTKSSINPKRCYNIYSSTTSQNEAQAKCIKFFGSLLSIDNAFENNAVQTYITLNGQNCTKTYIGLVENGSTWSWSNGDTSTYRNWEADAIFIFLLIIAIVQNIDCGESCREVPPERKTSFLWKISSDSLIAESYLFGTVHVNYKDVWDAVSFETKQALFGSNAVFLEISNGDARNLTGEIGCKNLENSQNLQKFLSKADYELVENFMHELYGIIKTNQDEDFVDYLNYTILGNWQNKKPLALFIELEQFFGDMSVPEFSQAFTEIVLDDYIEMLGQHFNKTTGSVENPERECYIYEDPSEETWLLKYLPKHFDLSNVSMVNVSSSSKEVIQDELYNETAKFLNDYKCGIFNLDMDEHDISLKIEDVTKEDQVKLQRLNQKLQNAFYKRNFNMATKIHNLLTQNSSLSHFFALGYETIFGGKLKT</sequence>
<dbReference type="GO" id="GO:0030178">
    <property type="term" value="P:negative regulation of Wnt signaling pathway"/>
    <property type="evidence" value="ECO:0007669"/>
    <property type="project" value="UniProtKB-UniRule"/>
</dbReference>
<dbReference type="GO" id="GO:0005886">
    <property type="term" value="C:plasma membrane"/>
    <property type="evidence" value="ECO:0007669"/>
    <property type="project" value="UniProtKB-SubCell"/>
</dbReference>
<accession>A0A914EHK7</accession>